<dbReference type="PANTHER" id="PTHR43590:SF1">
    <property type="entry name" value="ARSENIC RESISTANCE PROTEIN ARSH (AFU_ORTHOLOGUE AFUA_5G15030)"/>
    <property type="match status" value="1"/>
</dbReference>
<gene>
    <name evidence="2" type="ORF">GpartN1_g6507.t1</name>
    <name evidence="3" type="ORF">GpartN1_g6989.t1</name>
</gene>
<comment type="caution">
    <text evidence="3">The sequence shown here is derived from an EMBL/GenBank/DDBJ whole genome shotgun (WGS) entry which is preliminary data.</text>
</comment>
<dbReference type="EMBL" id="BQMJ01000058">
    <property type="protein sequence ID" value="GJQ14716.1"/>
    <property type="molecule type" value="Genomic_DNA"/>
</dbReference>
<sequence>MECHRRILMSVSFTNCYSVFLNRKCSRRRQCCSSKSKYYCCNWKDYQPDDWIARLHWKEVTNNNKNNHYEESRQEPVISPRILILYGSLRQGSLSKALAYEAARILYKLGADVRIYHPQSLPVQDPQYETHPKVQEFIQLYNWSQGQLWCSPVHHGSMSSVLKNQLDWYTFPPSGRTVAFCQVQGGQLSGAAVHHMFTIALSLNMIIAPCYLIVPETFREFSSEGRMKAGPYREKLVQVMEALYKLTCITNQQSPFFMESQLEYLT</sequence>
<dbReference type="InterPro" id="IPR014063">
    <property type="entry name" value="Arsenate-R_ArsH"/>
</dbReference>
<name>A0A9C7Q2C7_9RHOD</name>
<dbReference type="PANTHER" id="PTHR43590">
    <property type="entry name" value="ARSENIC RESISTANCE PROTEIN ARSH (AFU_ORTHOLOGUE AFUA_5G15030)"/>
    <property type="match status" value="1"/>
</dbReference>
<evidence type="ECO:0000259" key="1">
    <source>
        <dbReference type="Pfam" id="PF03358"/>
    </source>
</evidence>
<dbReference type="GO" id="GO:0016655">
    <property type="term" value="F:oxidoreductase activity, acting on NAD(P)H, quinone or similar compound as acceptor"/>
    <property type="evidence" value="ECO:0007669"/>
    <property type="project" value="TreeGrafter"/>
</dbReference>
<evidence type="ECO:0000313" key="2">
    <source>
        <dbReference type="EMBL" id="GJQ14716.1"/>
    </source>
</evidence>
<dbReference type="InterPro" id="IPR029039">
    <property type="entry name" value="Flavoprotein-like_sf"/>
</dbReference>
<evidence type="ECO:0000313" key="3">
    <source>
        <dbReference type="EMBL" id="GJQ15198.1"/>
    </source>
</evidence>
<dbReference type="SUPFAM" id="SSF52218">
    <property type="entry name" value="Flavoproteins"/>
    <property type="match status" value="1"/>
</dbReference>
<keyword evidence="4" id="KW-1185">Reference proteome</keyword>
<proteinExistence type="predicted"/>
<organism evidence="3 4">
    <name type="scientific">Galdieria partita</name>
    <dbReference type="NCBI Taxonomy" id="83374"/>
    <lineage>
        <taxon>Eukaryota</taxon>
        <taxon>Rhodophyta</taxon>
        <taxon>Bangiophyceae</taxon>
        <taxon>Galdieriales</taxon>
        <taxon>Galdieriaceae</taxon>
        <taxon>Galdieria</taxon>
    </lineage>
</organism>
<dbReference type="Pfam" id="PF03358">
    <property type="entry name" value="FMN_red"/>
    <property type="match status" value="1"/>
</dbReference>
<evidence type="ECO:0000313" key="4">
    <source>
        <dbReference type="Proteomes" id="UP001061958"/>
    </source>
</evidence>
<reference evidence="3" key="2">
    <citation type="submission" date="2022-01" db="EMBL/GenBank/DDBJ databases">
        <authorList>
            <person name="Hirooka S."/>
            <person name="Miyagishima S.Y."/>
        </authorList>
    </citation>
    <scope>NUCLEOTIDE SEQUENCE</scope>
    <source>
        <strain evidence="3">NBRC 102759</strain>
    </source>
</reference>
<dbReference type="InterPro" id="IPR005025">
    <property type="entry name" value="FMN_Rdtase-like_dom"/>
</dbReference>
<dbReference type="Gene3D" id="3.40.50.360">
    <property type="match status" value="1"/>
</dbReference>
<feature type="domain" description="NADPH-dependent FMN reductase-like" evidence="1">
    <location>
        <begin position="80"/>
        <end position="216"/>
    </location>
</feature>
<dbReference type="AlphaFoldDB" id="A0A9C7Q2C7"/>
<accession>A0A9C7Q2C7</accession>
<reference evidence="3" key="1">
    <citation type="journal article" date="2022" name="Proc. Natl. Acad. Sci. U.S.A.">
        <title>Life cycle and functional genomics of the unicellular red alga Galdieria for elucidating algal and plant evolution and industrial use.</title>
        <authorList>
            <person name="Hirooka S."/>
            <person name="Itabashi T."/>
            <person name="Ichinose T.M."/>
            <person name="Onuma R."/>
            <person name="Fujiwara T."/>
            <person name="Yamashita S."/>
            <person name="Jong L.W."/>
            <person name="Tomita R."/>
            <person name="Iwane A.H."/>
            <person name="Miyagishima S.Y."/>
        </authorList>
    </citation>
    <scope>NUCLEOTIDE SEQUENCE</scope>
    <source>
        <strain evidence="3">NBRC 102759</strain>
    </source>
</reference>
<protein>
    <recommendedName>
        <fullName evidence="1">NADPH-dependent FMN reductase-like domain-containing protein</fullName>
    </recommendedName>
</protein>
<dbReference type="OrthoDB" id="68575at2759"/>
<dbReference type="Proteomes" id="UP001061958">
    <property type="component" value="Unassembled WGS sequence"/>
</dbReference>
<dbReference type="EMBL" id="BQMJ01000066">
    <property type="protein sequence ID" value="GJQ15198.1"/>
    <property type="molecule type" value="Genomic_DNA"/>
</dbReference>